<evidence type="ECO:0000256" key="5">
    <source>
        <dbReference type="ARBA" id="ARBA00022833"/>
    </source>
</evidence>
<comment type="function">
    <text evidence="6">Catalyzes the base-exchange of a guanine (G) residue with the queuine precursor 7-aminomethyl-7-deazaguanine (PreQ1) at position 34 (anticodon wobble position) in tRNAs with GU(N) anticodons (tRNA-Asp, -Asn, -His and -Tyr). Catalysis occurs through a double-displacement mechanism. The nucleophile active site attacks the C1' of nucleotide 34 to detach the guanine base from the RNA, forming a covalent enzyme-RNA intermediate. The proton acceptor active site deprotonates the incoming PreQ1, allowing a nucleophilic attack on the C1' of the ribose to form the product. After dissociation, two additional enzymatic reactions on the tRNA convert PreQ1 to queuine (Q), resulting in the hypermodified nucleoside queuosine (7-(((4,5-cis-dihydroxy-2-cyclopenten-1-yl)amino)methyl)-7-deazaguanosine).</text>
</comment>
<comment type="caution">
    <text evidence="8">The sequence shown here is derived from an EMBL/GenBank/DDBJ whole genome shotgun (WGS) entry which is preliminary data.</text>
</comment>
<organism evidence="8 9">
    <name type="scientific">Leptospira hartskeerlii</name>
    <dbReference type="NCBI Taxonomy" id="2023177"/>
    <lineage>
        <taxon>Bacteria</taxon>
        <taxon>Pseudomonadati</taxon>
        <taxon>Spirochaetota</taxon>
        <taxon>Spirochaetia</taxon>
        <taxon>Leptospirales</taxon>
        <taxon>Leptospiraceae</taxon>
        <taxon>Leptospira</taxon>
    </lineage>
</organism>
<feature type="binding site" evidence="6">
    <location>
        <begin position="96"/>
        <end position="100"/>
    </location>
    <ligand>
        <name>substrate</name>
    </ligand>
</feature>
<comment type="cofactor">
    <cofactor evidence="6">
        <name>Zn(2+)</name>
        <dbReference type="ChEBI" id="CHEBI:29105"/>
    </cofactor>
    <text evidence="6">Binds 1 zinc ion per subunit.</text>
</comment>
<comment type="catalytic activity">
    <reaction evidence="6">
        <text>7-aminomethyl-7-carbaguanine + guanosine(34) in tRNA = 7-aminomethyl-7-carbaguanosine(34) in tRNA + guanine</text>
        <dbReference type="Rhea" id="RHEA:24104"/>
        <dbReference type="Rhea" id="RHEA-COMP:10341"/>
        <dbReference type="Rhea" id="RHEA-COMP:10342"/>
        <dbReference type="ChEBI" id="CHEBI:16235"/>
        <dbReference type="ChEBI" id="CHEBI:58703"/>
        <dbReference type="ChEBI" id="CHEBI:74269"/>
        <dbReference type="ChEBI" id="CHEBI:82833"/>
        <dbReference type="EC" id="2.4.2.29"/>
    </reaction>
</comment>
<feature type="binding site" evidence="6">
    <location>
        <position position="221"/>
    </location>
    <ligand>
        <name>substrate</name>
    </ligand>
</feature>
<dbReference type="InterPro" id="IPR004803">
    <property type="entry name" value="TGT"/>
</dbReference>
<keyword evidence="3 6" id="KW-0819">tRNA processing</keyword>
<keyword evidence="2 6" id="KW-0808">Transferase</keyword>
<protein>
    <recommendedName>
        <fullName evidence="6">Queuine tRNA-ribosyltransferase</fullName>
        <ecNumber evidence="6">2.4.2.29</ecNumber>
    </recommendedName>
    <alternativeName>
        <fullName evidence="6">Guanine insertion enzyme</fullName>
    </alternativeName>
    <alternativeName>
        <fullName evidence="6">tRNA-guanine transglycosylase</fullName>
    </alternativeName>
</protein>
<evidence type="ECO:0000256" key="3">
    <source>
        <dbReference type="ARBA" id="ARBA00022694"/>
    </source>
</evidence>
<feature type="binding site" evidence="6">
    <location>
        <position position="150"/>
    </location>
    <ligand>
        <name>substrate</name>
    </ligand>
</feature>
<keyword evidence="5 6" id="KW-0862">Zinc</keyword>
<name>A0A2M9XCX2_9LEPT</name>
<feature type="binding site" evidence="6">
    <location>
        <position position="194"/>
    </location>
    <ligand>
        <name>substrate</name>
    </ligand>
</feature>
<keyword evidence="6" id="KW-0671">Queuosine biosynthesis</keyword>
<evidence type="ECO:0000313" key="8">
    <source>
        <dbReference type="EMBL" id="PJZ25520.1"/>
    </source>
</evidence>
<dbReference type="PANTHER" id="PTHR43530:SF1">
    <property type="entry name" value="QUEUINE TRNA-RIBOSYLTRANSFERASE CATALYTIC SUBUNIT 1"/>
    <property type="match status" value="1"/>
</dbReference>
<dbReference type="HAMAP" id="MF_00168">
    <property type="entry name" value="Q_tRNA_Tgt"/>
    <property type="match status" value="1"/>
</dbReference>
<dbReference type="InterPro" id="IPR002616">
    <property type="entry name" value="tRNA_ribo_trans-like"/>
</dbReference>
<dbReference type="Pfam" id="PF01702">
    <property type="entry name" value="TGT"/>
    <property type="match status" value="1"/>
</dbReference>
<feature type="binding site" evidence="6">
    <location>
        <position position="314"/>
    </location>
    <ligand>
        <name>Zn(2+)</name>
        <dbReference type="ChEBI" id="CHEBI:29105"/>
    </ligand>
</feature>
<feature type="domain" description="tRNA-guanine(15) transglycosylase-like" evidence="7">
    <location>
        <begin position="19"/>
        <end position="372"/>
    </location>
</feature>
<dbReference type="AlphaFoldDB" id="A0A2M9XCX2"/>
<evidence type="ECO:0000256" key="6">
    <source>
        <dbReference type="HAMAP-Rule" id="MF_00168"/>
    </source>
</evidence>
<dbReference type="GO" id="GO:0008616">
    <property type="term" value="P:tRNA queuosine(34) biosynthetic process"/>
    <property type="evidence" value="ECO:0007669"/>
    <property type="project" value="UniProtKB-UniRule"/>
</dbReference>
<keyword evidence="1 6" id="KW-0328">Glycosyltransferase</keyword>
<dbReference type="GO" id="GO:0008479">
    <property type="term" value="F:tRNA-guanosine(34) queuine transglycosylase activity"/>
    <property type="evidence" value="ECO:0007669"/>
    <property type="project" value="UniProtKB-UniRule"/>
</dbReference>
<dbReference type="NCBIfam" id="TIGR00449">
    <property type="entry name" value="tgt_general"/>
    <property type="match status" value="1"/>
</dbReference>
<proteinExistence type="inferred from homology"/>
<dbReference type="UniPathway" id="UPA00392"/>
<feature type="binding site" evidence="6">
    <location>
        <position position="340"/>
    </location>
    <ligand>
        <name>Zn(2+)</name>
        <dbReference type="ChEBI" id="CHEBI:29105"/>
    </ligand>
</feature>
<feature type="active site" description="Nucleophile" evidence="6">
    <location>
        <position position="271"/>
    </location>
</feature>
<gene>
    <name evidence="6" type="primary">tgt</name>
    <name evidence="8" type="ORF">CH357_11455</name>
</gene>
<evidence type="ECO:0000259" key="7">
    <source>
        <dbReference type="Pfam" id="PF01702"/>
    </source>
</evidence>
<comment type="similarity">
    <text evidence="6">Belongs to the queuine tRNA-ribosyltransferase family.</text>
</comment>
<dbReference type="PANTHER" id="PTHR43530">
    <property type="entry name" value="QUEUINE TRNA-RIBOSYLTRANSFERASE CATALYTIC SUBUNIT 1"/>
    <property type="match status" value="1"/>
</dbReference>
<comment type="subunit">
    <text evidence="6">Homodimer. Within each dimer, one monomer is responsible for RNA recognition and catalysis, while the other monomer binds to the replacement base PreQ1.</text>
</comment>
<dbReference type="NCBIfam" id="TIGR00430">
    <property type="entry name" value="Q_tRNA_tgt"/>
    <property type="match status" value="1"/>
</dbReference>
<feature type="binding site" evidence="6">
    <location>
        <position position="309"/>
    </location>
    <ligand>
        <name>Zn(2+)</name>
        <dbReference type="ChEBI" id="CHEBI:29105"/>
    </ligand>
</feature>
<feature type="region of interest" description="RNA binding; important for wobble base 34 recognition" evidence="6">
    <location>
        <begin position="276"/>
        <end position="280"/>
    </location>
</feature>
<evidence type="ECO:0000313" key="9">
    <source>
        <dbReference type="Proteomes" id="UP000232196"/>
    </source>
</evidence>
<dbReference type="SUPFAM" id="SSF51713">
    <property type="entry name" value="tRNA-guanine transglycosylase"/>
    <property type="match status" value="1"/>
</dbReference>
<evidence type="ECO:0000256" key="2">
    <source>
        <dbReference type="ARBA" id="ARBA00022679"/>
    </source>
</evidence>
<dbReference type="GO" id="GO:0046872">
    <property type="term" value="F:metal ion binding"/>
    <property type="evidence" value="ECO:0007669"/>
    <property type="project" value="UniProtKB-KW"/>
</dbReference>
<dbReference type="EMBL" id="NPDN01000005">
    <property type="protein sequence ID" value="PJZ25520.1"/>
    <property type="molecule type" value="Genomic_DNA"/>
</dbReference>
<keyword evidence="9" id="KW-1185">Reference proteome</keyword>
<feature type="active site" description="Proton acceptor" evidence="6">
    <location>
        <position position="96"/>
    </location>
</feature>
<dbReference type="Proteomes" id="UP000232196">
    <property type="component" value="Unassembled WGS sequence"/>
</dbReference>
<dbReference type="EC" id="2.4.2.29" evidence="6"/>
<keyword evidence="4 6" id="KW-0479">Metal-binding</keyword>
<dbReference type="Gene3D" id="3.20.20.105">
    <property type="entry name" value="Queuine tRNA-ribosyltransferase-like"/>
    <property type="match status" value="1"/>
</dbReference>
<evidence type="ECO:0000256" key="4">
    <source>
        <dbReference type="ARBA" id="ARBA00022723"/>
    </source>
</evidence>
<dbReference type="OrthoDB" id="9805417at2"/>
<dbReference type="InterPro" id="IPR036511">
    <property type="entry name" value="TGT-like_sf"/>
</dbReference>
<reference evidence="8 9" key="1">
    <citation type="submission" date="2017-07" db="EMBL/GenBank/DDBJ databases">
        <title>Leptospira spp. isolated from tropical soils.</title>
        <authorList>
            <person name="Thibeaux R."/>
            <person name="Iraola G."/>
            <person name="Ferres I."/>
            <person name="Bierque E."/>
            <person name="Girault D."/>
            <person name="Soupe-Gilbert M.-E."/>
            <person name="Picardeau M."/>
            <person name="Goarant C."/>
        </authorList>
    </citation>
    <scope>NUCLEOTIDE SEQUENCE [LARGE SCALE GENOMIC DNA]</scope>
    <source>
        <strain evidence="8 9">MCA1-C-A1</strain>
    </source>
</reference>
<accession>A0A2M9XCX2</accession>
<dbReference type="GO" id="GO:0005829">
    <property type="term" value="C:cytosol"/>
    <property type="evidence" value="ECO:0007669"/>
    <property type="project" value="TreeGrafter"/>
</dbReference>
<evidence type="ECO:0000256" key="1">
    <source>
        <dbReference type="ARBA" id="ARBA00022676"/>
    </source>
</evidence>
<sequence>MSEQKMIYRSRVEDPHSFARTGTLSLNGIEIPTPVFMPVGTRGAVKSLDSDDIDELGYELILGNTYHLYLRPGTEVLEKFGGLKNFVSYKKALLTDSGGFQVFSLNSLVKFKKEGVEFRSHIDGSPHFFTPEKVIDIQRSIGSDIMMVLDDCPPGDGTVSRIKEALDRTHRWAEEAVNYWEKDKRNQFLFGIFQGGTNLDLRLESLEKIRSLPFSGIAIGGLSVGEPRPDFIRTMEGISSYTDRTRPLYLMGVGTVPDILEGVRNGVDMFDCVLPTRNARNGQVFTSRGKVNLRNEKWKLVDEPMDPECECKVCKRYSIGYIRHLHHVKELSAFSLSTYHNLHFMKKFMRELRHSIEVGNFSEFFVKWKNLYERPEISR</sequence>
<feature type="region of interest" description="RNA binding" evidence="6">
    <location>
        <begin position="252"/>
        <end position="258"/>
    </location>
</feature>
<feature type="binding site" evidence="6">
    <location>
        <position position="311"/>
    </location>
    <ligand>
        <name>Zn(2+)</name>
        <dbReference type="ChEBI" id="CHEBI:29105"/>
    </ligand>
</feature>
<comment type="pathway">
    <text evidence="6">tRNA modification; tRNA-queuosine biosynthesis.</text>
</comment>